<dbReference type="EMBL" id="CP002209">
    <property type="protein sequence ID" value="ADN75395.1"/>
    <property type="molecule type" value="Genomic_DNA"/>
</dbReference>
<gene>
    <name evidence="2" type="ordered locus">Fbal_1186</name>
</gene>
<dbReference type="HOGENOM" id="CLU_046120_1_0_6"/>
<protein>
    <submittedName>
        <fullName evidence="2">Thioredoxin domain protein</fullName>
    </submittedName>
</protein>
<dbReference type="GO" id="GO:0005737">
    <property type="term" value="C:cytoplasm"/>
    <property type="evidence" value="ECO:0007669"/>
    <property type="project" value="TreeGrafter"/>
</dbReference>
<dbReference type="InterPro" id="IPR036249">
    <property type="entry name" value="Thioredoxin-like_sf"/>
</dbReference>
<evidence type="ECO:0000313" key="2">
    <source>
        <dbReference type="EMBL" id="ADN75395.1"/>
    </source>
</evidence>
<dbReference type="SUPFAM" id="SSF48452">
    <property type="entry name" value="TPR-like"/>
    <property type="match status" value="1"/>
</dbReference>
<dbReference type="PANTHER" id="PTHR45663">
    <property type="entry name" value="GEO12009P1"/>
    <property type="match status" value="1"/>
</dbReference>
<dbReference type="STRING" id="550540.Fbal_1186"/>
<sequence>MQDTIVNVNVSNIQALVDGSMTRPLVLNFVSGQVPECQGVTAALTAEAQRRQGQFVLGNVDCDAEMDLAQYFRIQALPTVLILVKGQPVDGFAGPQPAEMISQVLQKHLPAGWELKLQEAAPLLESKAYDQALPILRDALAEEANAATRLALAEALLGLKRAEEAEGLLTEIGLADQDSRYQSLMSQLQLLKESADTPEIRALQTQLESEPDNQGLVVELAVQLHQAGRNEEALESLFVLLKRQLDAANGEARSTFLDIVKALGPADPVAAAYRRRFYGLLY</sequence>
<dbReference type="Gene3D" id="3.40.30.10">
    <property type="entry name" value="Glutaredoxin"/>
    <property type="match status" value="1"/>
</dbReference>
<reference evidence="2 3" key="1">
    <citation type="journal article" date="2010" name="Stand. Genomic Sci.">
        <title>Complete genome sequence of Ferrimonas balearica type strain (PAT).</title>
        <authorList>
            <person name="Nolan M."/>
            <person name="Sikorski J."/>
            <person name="Davenport K."/>
            <person name="Lucas S."/>
            <person name="Glavina Del Rio T."/>
            <person name="Tice H."/>
            <person name="Cheng J."/>
            <person name="Goodwin L."/>
            <person name="Pitluck S."/>
            <person name="Liolios K."/>
            <person name="Ivanova N."/>
            <person name="Mavromatis K."/>
            <person name="Ovchinnikova G."/>
            <person name="Pati A."/>
            <person name="Chen A."/>
            <person name="Palaniappan K."/>
            <person name="Land M."/>
            <person name="Hauser L."/>
            <person name="Chang Y."/>
            <person name="Jeffries C."/>
            <person name="Tapia R."/>
            <person name="Brettin T."/>
            <person name="Detter J."/>
            <person name="Han C."/>
            <person name="Yasawong M."/>
            <person name="Rohde M."/>
            <person name="Tindall B."/>
            <person name="Goker M."/>
            <person name="Woyke T."/>
            <person name="Bristow J."/>
            <person name="Eisen J."/>
            <person name="Markowitz V."/>
            <person name="Hugenholtz P."/>
            <person name="Kyrpides N."/>
            <person name="Klenk H."/>
            <person name="Lapidus A."/>
        </authorList>
    </citation>
    <scope>NUCLEOTIDE SEQUENCE [LARGE SCALE GENOMIC DNA]</scope>
    <source>
        <strain evidence="3">DSM 9799 / CCM 4581 / KCTC 23876 / PAT</strain>
    </source>
</reference>
<dbReference type="eggNOG" id="COG3118">
    <property type="taxonomic scope" value="Bacteria"/>
</dbReference>
<name>E1SWA6_FERBD</name>
<dbReference type="GO" id="GO:0015035">
    <property type="term" value="F:protein-disulfide reductase activity"/>
    <property type="evidence" value="ECO:0007669"/>
    <property type="project" value="TreeGrafter"/>
</dbReference>
<dbReference type="Proteomes" id="UP000006683">
    <property type="component" value="Chromosome"/>
</dbReference>
<dbReference type="GeneID" id="67181419"/>
<proteinExistence type="predicted"/>
<dbReference type="Gene3D" id="1.25.40.10">
    <property type="entry name" value="Tetratricopeptide repeat domain"/>
    <property type="match status" value="2"/>
</dbReference>
<evidence type="ECO:0000259" key="1">
    <source>
        <dbReference type="Pfam" id="PF00085"/>
    </source>
</evidence>
<dbReference type="InterPro" id="IPR013766">
    <property type="entry name" value="Thioredoxin_domain"/>
</dbReference>
<dbReference type="CDD" id="cd02956">
    <property type="entry name" value="ybbN"/>
    <property type="match status" value="1"/>
</dbReference>
<dbReference type="OrthoDB" id="9790390at2"/>
<dbReference type="Pfam" id="PF00085">
    <property type="entry name" value="Thioredoxin"/>
    <property type="match status" value="1"/>
</dbReference>
<dbReference type="Pfam" id="PF14559">
    <property type="entry name" value="TPR_19"/>
    <property type="match status" value="1"/>
</dbReference>
<keyword evidence="3" id="KW-1185">Reference proteome</keyword>
<dbReference type="InterPro" id="IPR011990">
    <property type="entry name" value="TPR-like_helical_dom_sf"/>
</dbReference>
<dbReference type="KEGG" id="fbl:Fbal_1186"/>
<dbReference type="RefSeq" id="WP_013344701.1">
    <property type="nucleotide sequence ID" value="NC_014541.1"/>
</dbReference>
<dbReference type="GO" id="GO:0006950">
    <property type="term" value="P:response to stress"/>
    <property type="evidence" value="ECO:0007669"/>
    <property type="project" value="UniProtKB-ARBA"/>
</dbReference>
<dbReference type="SUPFAM" id="SSF52833">
    <property type="entry name" value="Thioredoxin-like"/>
    <property type="match status" value="1"/>
</dbReference>
<dbReference type="Pfam" id="PF14561">
    <property type="entry name" value="TPR_20"/>
    <property type="match status" value="1"/>
</dbReference>
<evidence type="ECO:0000313" key="3">
    <source>
        <dbReference type="Proteomes" id="UP000006683"/>
    </source>
</evidence>
<dbReference type="PANTHER" id="PTHR45663:SF11">
    <property type="entry name" value="GEO12009P1"/>
    <property type="match status" value="1"/>
</dbReference>
<organism evidence="2 3">
    <name type="scientific">Ferrimonas balearica (strain DSM 9799 / CCM 4581 / KCTC 23876 / PAT)</name>
    <dbReference type="NCBI Taxonomy" id="550540"/>
    <lineage>
        <taxon>Bacteria</taxon>
        <taxon>Pseudomonadati</taxon>
        <taxon>Pseudomonadota</taxon>
        <taxon>Gammaproteobacteria</taxon>
        <taxon>Alteromonadales</taxon>
        <taxon>Ferrimonadaceae</taxon>
        <taxon>Ferrimonas</taxon>
    </lineage>
</organism>
<feature type="domain" description="Thioredoxin" evidence="1">
    <location>
        <begin position="13"/>
        <end position="106"/>
    </location>
</feature>
<accession>E1SWA6</accession>
<dbReference type="AlphaFoldDB" id="E1SWA6"/>